<feature type="region of interest" description="Disordered" evidence="1">
    <location>
        <begin position="1"/>
        <end position="86"/>
    </location>
</feature>
<protein>
    <submittedName>
        <fullName evidence="2">Uncharacterized protein</fullName>
    </submittedName>
</protein>
<accession>A0AAV3QBD3</accession>
<dbReference type="EMBL" id="BAABME010003946">
    <property type="protein sequence ID" value="GAA0160646.1"/>
    <property type="molecule type" value="Genomic_DNA"/>
</dbReference>
<feature type="region of interest" description="Disordered" evidence="1">
    <location>
        <begin position="129"/>
        <end position="160"/>
    </location>
</feature>
<feature type="compositionally biased region" description="Basic and acidic residues" evidence="1">
    <location>
        <begin position="62"/>
        <end position="80"/>
    </location>
</feature>
<dbReference type="AlphaFoldDB" id="A0AAV3QBD3"/>
<evidence type="ECO:0000313" key="2">
    <source>
        <dbReference type="EMBL" id="GAA0160646.1"/>
    </source>
</evidence>
<sequence length="231" mass="24459">MVKTRRGVNTSSKATKGKKKDVGPSDDSCMVGEPPVVQIEAQNVKGQKPKTKGKASVLTQQVREEEPVRELDNPRSSKENADDDVGGEECYDAIHVEEDVLGEGIAPIIEEGVNDSSCVEKSDIVDVAEPSVVPSVDDTNGKTTEPSGGDELELSVSDSVKDTSVEGINVDIPSATDIMKETVEPIDESINPSVVDTGAEIAEGMERPTVGQGVDDTLDDDIQVVIPEEVG</sequence>
<feature type="compositionally biased region" description="Polar residues" evidence="1">
    <location>
        <begin position="137"/>
        <end position="146"/>
    </location>
</feature>
<evidence type="ECO:0000256" key="1">
    <source>
        <dbReference type="SAM" id="MobiDB-lite"/>
    </source>
</evidence>
<name>A0AAV3QBD3_LITER</name>
<keyword evidence="3" id="KW-1185">Reference proteome</keyword>
<dbReference type="Proteomes" id="UP001454036">
    <property type="component" value="Unassembled WGS sequence"/>
</dbReference>
<organism evidence="2 3">
    <name type="scientific">Lithospermum erythrorhizon</name>
    <name type="common">Purple gromwell</name>
    <name type="synonym">Lithospermum officinale var. erythrorhizon</name>
    <dbReference type="NCBI Taxonomy" id="34254"/>
    <lineage>
        <taxon>Eukaryota</taxon>
        <taxon>Viridiplantae</taxon>
        <taxon>Streptophyta</taxon>
        <taxon>Embryophyta</taxon>
        <taxon>Tracheophyta</taxon>
        <taxon>Spermatophyta</taxon>
        <taxon>Magnoliopsida</taxon>
        <taxon>eudicotyledons</taxon>
        <taxon>Gunneridae</taxon>
        <taxon>Pentapetalae</taxon>
        <taxon>asterids</taxon>
        <taxon>lamiids</taxon>
        <taxon>Boraginales</taxon>
        <taxon>Boraginaceae</taxon>
        <taxon>Boraginoideae</taxon>
        <taxon>Lithospermeae</taxon>
        <taxon>Lithospermum</taxon>
    </lineage>
</organism>
<evidence type="ECO:0000313" key="3">
    <source>
        <dbReference type="Proteomes" id="UP001454036"/>
    </source>
</evidence>
<comment type="caution">
    <text evidence="2">The sequence shown here is derived from an EMBL/GenBank/DDBJ whole genome shotgun (WGS) entry which is preliminary data.</text>
</comment>
<reference evidence="2 3" key="1">
    <citation type="submission" date="2024-01" db="EMBL/GenBank/DDBJ databases">
        <title>The complete chloroplast genome sequence of Lithospermum erythrorhizon: insights into the phylogenetic relationship among Boraginaceae species and the maternal lineages of purple gromwells.</title>
        <authorList>
            <person name="Okada T."/>
            <person name="Watanabe K."/>
        </authorList>
    </citation>
    <scope>NUCLEOTIDE SEQUENCE [LARGE SCALE GENOMIC DNA]</scope>
</reference>
<proteinExistence type="predicted"/>
<gene>
    <name evidence="2" type="ORF">LIER_17154</name>
</gene>